<dbReference type="PANTHER" id="PTHR43639:SF1">
    <property type="entry name" value="SHORT-CHAIN DEHYDROGENASE_REDUCTASE FAMILY PROTEIN"/>
    <property type="match status" value="1"/>
</dbReference>
<dbReference type="GO" id="GO:0016491">
    <property type="term" value="F:oxidoreductase activity"/>
    <property type="evidence" value="ECO:0007669"/>
    <property type="project" value="UniProtKB-KW"/>
</dbReference>
<evidence type="ECO:0000259" key="3">
    <source>
        <dbReference type="SMART" id="SM00822"/>
    </source>
</evidence>
<dbReference type="Pfam" id="PF13561">
    <property type="entry name" value="adh_short_C2"/>
    <property type="match status" value="1"/>
</dbReference>
<organism evidence="4 5">
    <name type="scientific">Candidatus Ruania gallistercoris</name>
    <dbReference type="NCBI Taxonomy" id="2838746"/>
    <lineage>
        <taxon>Bacteria</taxon>
        <taxon>Bacillati</taxon>
        <taxon>Actinomycetota</taxon>
        <taxon>Actinomycetes</taxon>
        <taxon>Micrococcales</taxon>
        <taxon>Ruaniaceae</taxon>
        <taxon>Ruania</taxon>
    </lineage>
</organism>
<accession>A0A9D2EAR9</accession>
<dbReference type="Gene3D" id="3.40.50.720">
    <property type="entry name" value="NAD(P)-binding Rossmann-like Domain"/>
    <property type="match status" value="1"/>
</dbReference>
<reference evidence="4" key="2">
    <citation type="submission" date="2021-04" db="EMBL/GenBank/DDBJ databases">
        <authorList>
            <person name="Gilroy R."/>
        </authorList>
    </citation>
    <scope>NUCLEOTIDE SEQUENCE</scope>
    <source>
        <strain evidence="4">ChiGjej4B4-7305</strain>
    </source>
</reference>
<evidence type="ECO:0000313" key="5">
    <source>
        <dbReference type="Proteomes" id="UP000824037"/>
    </source>
</evidence>
<evidence type="ECO:0000256" key="2">
    <source>
        <dbReference type="ARBA" id="ARBA00023002"/>
    </source>
</evidence>
<dbReference type="FunFam" id="3.40.50.720:FF:000173">
    <property type="entry name" value="3-oxoacyl-[acyl-carrier protein] reductase"/>
    <property type="match status" value="1"/>
</dbReference>
<gene>
    <name evidence="4" type="ORF">H9815_00060</name>
</gene>
<sequence length="262" mass="28099">MSESIRHTSTTAQGQRPLSGKTALVTGAVGALGTEICRSLVRDGANVVVHHLNQHEQAEQLCHELEQLGTRTAEISADVSDWAQVEESVEQARTALGPIDILVNNAGWMESRQILDTDLDSWRQTMAVDLDGVFVLSRLLLPELIERQGRIVNVSSQLAYKGARDFVAYCTAKAGILGFTRALAREVGPGVRVNAIAPGPIDTPMVTPHATPEWVAERTRDSVVQRLGRPEEIGPAVAFLVGPGAELIHGQTLHLNGGGVLG</sequence>
<evidence type="ECO:0000256" key="1">
    <source>
        <dbReference type="ARBA" id="ARBA00006484"/>
    </source>
</evidence>
<proteinExistence type="inferred from homology"/>
<dbReference type="CDD" id="cd05233">
    <property type="entry name" value="SDR_c"/>
    <property type="match status" value="1"/>
</dbReference>
<dbReference type="Proteomes" id="UP000824037">
    <property type="component" value="Unassembled WGS sequence"/>
</dbReference>
<protein>
    <submittedName>
        <fullName evidence="4">SDR family oxidoreductase</fullName>
    </submittedName>
</protein>
<dbReference type="InterPro" id="IPR020904">
    <property type="entry name" value="Sc_DH/Rdtase_CS"/>
</dbReference>
<dbReference type="InterPro" id="IPR002347">
    <property type="entry name" value="SDR_fam"/>
</dbReference>
<name>A0A9D2EAR9_9MICO</name>
<dbReference type="SMART" id="SM00822">
    <property type="entry name" value="PKS_KR"/>
    <property type="match status" value="1"/>
</dbReference>
<feature type="domain" description="Ketoreductase" evidence="3">
    <location>
        <begin position="21"/>
        <end position="204"/>
    </location>
</feature>
<dbReference type="EMBL" id="DXBY01000002">
    <property type="protein sequence ID" value="HIZ34144.1"/>
    <property type="molecule type" value="Genomic_DNA"/>
</dbReference>
<dbReference type="PRINTS" id="PR00080">
    <property type="entry name" value="SDRFAMILY"/>
</dbReference>
<dbReference type="AlphaFoldDB" id="A0A9D2EAR9"/>
<dbReference type="InterPro" id="IPR057326">
    <property type="entry name" value="KR_dom"/>
</dbReference>
<dbReference type="PANTHER" id="PTHR43639">
    <property type="entry name" value="OXIDOREDUCTASE, SHORT-CHAIN DEHYDROGENASE/REDUCTASE FAMILY (AFU_ORTHOLOGUE AFUA_5G02870)"/>
    <property type="match status" value="1"/>
</dbReference>
<comment type="similarity">
    <text evidence="1">Belongs to the short-chain dehydrogenases/reductases (SDR) family.</text>
</comment>
<keyword evidence="2" id="KW-0560">Oxidoreductase</keyword>
<comment type="caution">
    <text evidence="4">The sequence shown here is derived from an EMBL/GenBank/DDBJ whole genome shotgun (WGS) entry which is preliminary data.</text>
</comment>
<reference evidence="4" key="1">
    <citation type="journal article" date="2021" name="PeerJ">
        <title>Extensive microbial diversity within the chicken gut microbiome revealed by metagenomics and culture.</title>
        <authorList>
            <person name="Gilroy R."/>
            <person name="Ravi A."/>
            <person name="Getino M."/>
            <person name="Pursley I."/>
            <person name="Horton D.L."/>
            <person name="Alikhan N.F."/>
            <person name="Baker D."/>
            <person name="Gharbi K."/>
            <person name="Hall N."/>
            <person name="Watson M."/>
            <person name="Adriaenssens E.M."/>
            <person name="Foster-Nyarko E."/>
            <person name="Jarju S."/>
            <person name="Secka A."/>
            <person name="Antonio M."/>
            <person name="Oren A."/>
            <person name="Chaudhuri R.R."/>
            <person name="La Ragione R."/>
            <person name="Hildebrand F."/>
            <person name="Pallen M.J."/>
        </authorList>
    </citation>
    <scope>NUCLEOTIDE SEQUENCE</scope>
    <source>
        <strain evidence="4">ChiGjej4B4-7305</strain>
    </source>
</reference>
<dbReference type="InterPro" id="IPR036291">
    <property type="entry name" value="NAD(P)-bd_dom_sf"/>
</dbReference>
<dbReference type="PRINTS" id="PR00081">
    <property type="entry name" value="GDHRDH"/>
</dbReference>
<dbReference type="SUPFAM" id="SSF51735">
    <property type="entry name" value="NAD(P)-binding Rossmann-fold domains"/>
    <property type="match status" value="1"/>
</dbReference>
<dbReference type="PROSITE" id="PS00061">
    <property type="entry name" value="ADH_SHORT"/>
    <property type="match status" value="1"/>
</dbReference>
<evidence type="ECO:0000313" key="4">
    <source>
        <dbReference type="EMBL" id="HIZ34144.1"/>
    </source>
</evidence>